<dbReference type="NCBIfam" id="TIGR02283">
    <property type="entry name" value="MltB_2"/>
    <property type="match status" value="1"/>
</dbReference>
<evidence type="ECO:0000259" key="1">
    <source>
        <dbReference type="Pfam" id="PF13406"/>
    </source>
</evidence>
<dbReference type="GO" id="GO:0009253">
    <property type="term" value="P:peptidoglycan catabolic process"/>
    <property type="evidence" value="ECO:0007669"/>
    <property type="project" value="TreeGrafter"/>
</dbReference>
<evidence type="ECO:0000313" key="2">
    <source>
        <dbReference type="EMBL" id="GAN79413.1"/>
    </source>
</evidence>
<name>A0A0D6PDY5_9PROT</name>
<sequence>MLAGLGGALALPKASWAAQSFPAFLAQLQARARAEGIPARVVEASTAHLTPNQKVLKLDHHQPEFTLTWAKYSSIVLTQERIGTGQKTYHATQPLLAAVTSRYGVSSQIILGIWGLETNFGSNQGDFNVIDALATLSWDRQSRYFGNEAIDAMKIVAQGDAPVSRLLGSYAGAMGQPQFMPSTYLSTAVSFTGHGAPDIWHSNADALASMANYLAKAGWRSDEPSSESVAVPHGVNLGETGRKHVRTLGYWERLGVQRLPGAVRLPDSMPAALLLPDGPGGQAFLVYQNFSVIRRYNPSDYYALAVGALGRMILA</sequence>
<dbReference type="GO" id="GO:0008933">
    <property type="term" value="F:peptidoglycan lytic transglycosylase activity"/>
    <property type="evidence" value="ECO:0007669"/>
    <property type="project" value="TreeGrafter"/>
</dbReference>
<dbReference type="Gene3D" id="1.10.530.10">
    <property type="match status" value="1"/>
</dbReference>
<gene>
    <name evidence="2" type="ORF">Aam_021_001</name>
</gene>
<dbReference type="InterPro" id="IPR043426">
    <property type="entry name" value="MltB-like"/>
</dbReference>
<dbReference type="SUPFAM" id="SSF53955">
    <property type="entry name" value="Lysozyme-like"/>
    <property type="match status" value="1"/>
</dbReference>
<comment type="caution">
    <text evidence="2">The sequence shown here is derived from an EMBL/GenBank/DDBJ whole genome shotgun (WGS) entry which is preliminary data.</text>
</comment>
<reference evidence="2 3" key="1">
    <citation type="submission" date="2012-11" db="EMBL/GenBank/DDBJ databases">
        <title>Whole genome sequence of Acidocella aminolytica 101 = DSM 11237.</title>
        <authorList>
            <person name="Azuma Y."/>
            <person name="Higashiura N."/>
            <person name="Hirakawa H."/>
            <person name="Matsushita K."/>
        </authorList>
    </citation>
    <scope>NUCLEOTIDE SEQUENCE [LARGE SCALE GENOMIC DNA]</scope>
    <source>
        <strain evidence="3">101 / DSM 11237</strain>
    </source>
</reference>
<dbReference type="PANTHER" id="PTHR30163:SF8">
    <property type="entry name" value="LYTIC MUREIN TRANSGLYCOSYLASE"/>
    <property type="match status" value="1"/>
</dbReference>
<proteinExistence type="predicted"/>
<protein>
    <submittedName>
        <fullName evidence="2">Lytic murein transglycosylase B</fullName>
    </submittedName>
</protein>
<dbReference type="InterPro" id="IPR031304">
    <property type="entry name" value="SLT_2"/>
</dbReference>
<evidence type="ECO:0000313" key="3">
    <source>
        <dbReference type="Proteomes" id="UP000032668"/>
    </source>
</evidence>
<organism evidence="2 3">
    <name type="scientific">Acidocella aminolytica 101 = DSM 11237</name>
    <dbReference type="NCBI Taxonomy" id="1120923"/>
    <lineage>
        <taxon>Bacteria</taxon>
        <taxon>Pseudomonadati</taxon>
        <taxon>Pseudomonadota</taxon>
        <taxon>Alphaproteobacteria</taxon>
        <taxon>Acetobacterales</taxon>
        <taxon>Acidocellaceae</taxon>
        <taxon>Acidocella</taxon>
    </lineage>
</organism>
<dbReference type="AlphaFoldDB" id="A0A0D6PDY5"/>
<accession>A0A0D6PDY5</accession>
<dbReference type="InterPro" id="IPR011970">
    <property type="entry name" value="MltB_2"/>
</dbReference>
<dbReference type="InterPro" id="IPR023346">
    <property type="entry name" value="Lysozyme-like_dom_sf"/>
</dbReference>
<dbReference type="Proteomes" id="UP000032668">
    <property type="component" value="Unassembled WGS sequence"/>
</dbReference>
<keyword evidence="3" id="KW-1185">Reference proteome</keyword>
<dbReference type="PANTHER" id="PTHR30163">
    <property type="entry name" value="MEMBRANE-BOUND LYTIC MUREIN TRANSGLYCOSYLASE B"/>
    <property type="match status" value="1"/>
</dbReference>
<dbReference type="Pfam" id="PF13406">
    <property type="entry name" value="SLT_2"/>
    <property type="match status" value="1"/>
</dbReference>
<feature type="domain" description="Transglycosylase SLT" evidence="1">
    <location>
        <begin position="21"/>
        <end position="310"/>
    </location>
</feature>
<dbReference type="Gene3D" id="1.10.8.350">
    <property type="entry name" value="Bacterial muramidase"/>
    <property type="match status" value="1"/>
</dbReference>
<dbReference type="STRING" id="1120923.SAMN02746095_00501"/>
<dbReference type="EMBL" id="BANC01000021">
    <property type="protein sequence ID" value="GAN79413.1"/>
    <property type="molecule type" value="Genomic_DNA"/>
</dbReference>